<evidence type="ECO:0000256" key="4">
    <source>
        <dbReference type="ARBA" id="ARBA00034706"/>
    </source>
</evidence>
<keyword evidence="2" id="KW-0963">Cytoplasm</keyword>
<reference evidence="7" key="1">
    <citation type="submission" date="2016-05" db="EMBL/GenBank/DDBJ databases">
        <title>Comparative genomics of biotechnologically important yeasts.</title>
        <authorList>
            <consortium name="DOE Joint Genome Institute"/>
            <person name="Riley R."/>
            <person name="Haridas S."/>
            <person name="Wolfe K.H."/>
            <person name="Lopes M.R."/>
            <person name="Hittinger C.T."/>
            <person name="Goker M."/>
            <person name="Salamov A."/>
            <person name="Wisecaver J."/>
            <person name="Long T.M."/>
            <person name="Aerts A.L."/>
            <person name="Barry K."/>
            <person name="Choi C."/>
            <person name="Clum A."/>
            <person name="Coughlan A.Y."/>
            <person name="Deshpande S."/>
            <person name="Douglass A.P."/>
            <person name="Hanson S.J."/>
            <person name="Klenk H.-P."/>
            <person name="Labutti K."/>
            <person name="Lapidus A."/>
            <person name="Lindquist E."/>
            <person name="Lipzen A."/>
            <person name="Meier-Kolthoff J.P."/>
            <person name="Ohm R.A."/>
            <person name="Otillar R.P."/>
            <person name="Pangilinan J."/>
            <person name="Peng Y."/>
            <person name="Rokas A."/>
            <person name="Rosa C.A."/>
            <person name="Scheuner C."/>
            <person name="Sibirny A.A."/>
            <person name="Slot J.C."/>
            <person name="Stielow J.B."/>
            <person name="Sun H."/>
            <person name="Kurtzman C.P."/>
            <person name="Blackwell M."/>
            <person name="Grigoriev I.V."/>
            <person name="Jeffries T.W."/>
        </authorList>
    </citation>
    <scope>NUCLEOTIDE SEQUENCE [LARGE SCALE GENOMIC DNA]</scope>
    <source>
        <strain evidence="7">NRRL Y-17324</strain>
    </source>
</reference>
<dbReference type="Pfam" id="PF21711">
    <property type="entry name" value="DCTN5"/>
    <property type="match status" value="1"/>
</dbReference>
<dbReference type="OrthoDB" id="417208at2759"/>
<dbReference type="EMBL" id="KV453909">
    <property type="protein sequence ID" value="ODV82359.1"/>
    <property type="molecule type" value="Genomic_DNA"/>
</dbReference>
<dbReference type="AlphaFoldDB" id="A0A1E4SS63"/>
<keyword evidence="7" id="KW-1185">Reference proteome</keyword>
<gene>
    <name evidence="6" type="ORF">CANTADRAFT_44927</name>
</gene>
<keyword evidence="3" id="KW-0206">Cytoskeleton</keyword>
<organism evidence="6 7">
    <name type="scientific">Suhomyces tanzawaensis NRRL Y-17324</name>
    <dbReference type="NCBI Taxonomy" id="984487"/>
    <lineage>
        <taxon>Eukaryota</taxon>
        <taxon>Fungi</taxon>
        <taxon>Dikarya</taxon>
        <taxon>Ascomycota</taxon>
        <taxon>Saccharomycotina</taxon>
        <taxon>Pichiomycetes</taxon>
        <taxon>Debaryomycetaceae</taxon>
        <taxon>Suhomyces</taxon>
    </lineage>
</organism>
<evidence type="ECO:0000256" key="2">
    <source>
        <dbReference type="ARBA" id="ARBA00022490"/>
    </source>
</evidence>
<dbReference type="InterPro" id="IPR047125">
    <property type="entry name" value="DCTN5"/>
</dbReference>
<dbReference type="CDD" id="cd03359">
    <property type="entry name" value="LbH_Dynactin_5"/>
    <property type="match status" value="1"/>
</dbReference>
<dbReference type="PANTHER" id="PTHR46126:SF1">
    <property type="entry name" value="DYNACTIN SUBUNIT 5"/>
    <property type="match status" value="1"/>
</dbReference>
<comment type="subcellular location">
    <subcellularLocation>
        <location evidence="1">Cytoplasm</location>
        <location evidence="1">Cytoskeleton</location>
    </subcellularLocation>
</comment>
<dbReference type="InterPro" id="IPR011004">
    <property type="entry name" value="Trimer_LpxA-like_sf"/>
</dbReference>
<sequence>MWIETSTGNRIAKDAAISGPDNIVISGNCTIHPGASLHGDVTLLTPSTGPTILIGKYSHLNSNCQIIPPVLQDDKHGPVAIGAYCIVGHDTVVRLATIGNRVIIEDGCDLQNLSIIYDCCVIRKGTVVPPKMVIPPFSEVLGVPGTDFKVGELSNAYKKLIETEAKELQLQT</sequence>
<protein>
    <recommendedName>
        <fullName evidence="5">Dynactin subunit 5</fullName>
    </recommendedName>
</protein>
<dbReference type="GeneID" id="30983296"/>
<comment type="similarity">
    <text evidence="4">Belongs to the dynactin subunits 5/6 family. Dynactin subunit 5 subfamily.</text>
</comment>
<dbReference type="PANTHER" id="PTHR46126">
    <property type="entry name" value="DYNACTIN SUBUNIT 5"/>
    <property type="match status" value="1"/>
</dbReference>
<evidence type="ECO:0000256" key="5">
    <source>
        <dbReference type="ARBA" id="ARBA00034865"/>
    </source>
</evidence>
<evidence type="ECO:0000313" key="6">
    <source>
        <dbReference type="EMBL" id="ODV82359.1"/>
    </source>
</evidence>
<name>A0A1E4SS63_9ASCO</name>
<dbReference type="Proteomes" id="UP000094285">
    <property type="component" value="Unassembled WGS sequence"/>
</dbReference>
<evidence type="ECO:0000313" key="7">
    <source>
        <dbReference type="Proteomes" id="UP000094285"/>
    </source>
</evidence>
<dbReference type="RefSeq" id="XP_020067481.1">
    <property type="nucleotide sequence ID" value="XM_020209160.1"/>
</dbReference>
<evidence type="ECO:0000256" key="1">
    <source>
        <dbReference type="ARBA" id="ARBA00004245"/>
    </source>
</evidence>
<accession>A0A1E4SS63</accession>
<dbReference type="Gene3D" id="2.160.10.10">
    <property type="entry name" value="Hexapeptide repeat proteins"/>
    <property type="match status" value="1"/>
</dbReference>
<dbReference type="GO" id="GO:0005869">
    <property type="term" value="C:dynactin complex"/>
    <property type="evidence" value="ECO:0007669"/>
    <property type="project" value="TreeGrafter"/>
</dbReference>
<evidence type="ECO:0000256" key="3">
    <source>
        <dbReference type="ARBA" id="ARBA00023212"/>
    </source>
</evidence>
<proteinExistence type="inferred from homology"/>
<dbReference type="STRING" id="984487.A0A1E4SS63"/>
<dbReference type="SUPFAM" id="SSF51161">
    <property type="entry name" value="Trimeric LpxA-like enzymes"/>
    <property type="match status" value="1"/>
</dbReference>